<dbReference type="Proteomes" id="UP000198312">
    <property type="component" value="Chromosome"/>
</dbReference>
<keyword evidence="1" id="KW-1133">Transmembrane helix</keyword>
<evidence type="ECO:0000313" key="2">
    <source>
        <dbReference type="EMBL" id="ASK60929.1"/>
    </source>
</evidence>
<dbReference type="AlphaFoldDB" id="A0A220TYU7"/>
<feature type="transmembrane region" description="Helical" evidence="1">
    <location>
        <begin position="58"/>
        <end position="79"/>
    </location>
</feature>
<keyword evidence="1" id="KW-0472">Membrane</keyword>
<keyword evidence="3" id="KW-1185">Reference proteome</keyword>
<feature type="transmembrane region" description="Helical" evidence="1">
    <location>
        <begin position="36"/>
        <end position="52"/>
    </location>
</feature>
<evidence type="ECO:0000256" key="1">
    <source>
        <dbReference type="SAM" id="Phobius"/>
    </source>
</evidence>
<organism evidence="2 3">
    <name type="scientific">Virgibacillus phasianinus</name>
    <dbReference type="NCBI Taxonomy" id="2017483"/>
    <lineage>
        <taxon>Bacteria</taxon>
        <taxon>Bacillati</taxon>
        <taxon>Bacillota</taxon>
        <taxon>Bacilli</taxon>
        <taxon>Bacillales</taxon>
        <taxon>Bacillaceae</taxon>
        <taxon>Virgibacillus</taxon>
    </lineage>
</organism>
<proteinExistence type="predicted"/>
<dbReference type="EMBL" id="CP022315">
    <property type="protein sequence ID" value="ASK60929.1"/>
    <property type="molecule type" value="Genomic_DNA"/>
</dbReference>
<dbReference type="RefSeq" id="WP_089060206.1">
    <property type="nucleotide sequence ID" value="NZ_CP022315.1"/>
</dbReference>
<dbReference type="KEGG" id="vil:CFK37_01230"/>
<name>A0A220TYU7_9BACI</name>
<evidence type="ECO:0008006" key="4">
    <source>
        <dbReference type="Google" id="ProtNLM"/>
    </source>
</evidence>
<protein>
    <recommendedName>
        <fullName evidence="4">Holin</fullName>
    </recommendedName>
</protein>
<evidence type="ECO:0000313" key="3">
    <source>
        <dbReference type="Proteomes" id="UP000198312"/>
    </source>
</evidence>
<sequence length="99" mass="11060">MEFPVIQTNFWDGVIAVPLVVLITQLFKIFPIPSKFIPTIATVVGFTISIFFSHRHDLWAGLFMGGFYSGAAIGAYASLKTSWLALRKQGEYKTKGKPY</sequence>
<keyword evidence="1" id="KW-0812">Transmembrane</keyword>
<gene>
    <name evidence="2" type="ORF">CFK37_01230</name>
</gene>
<dbReference type="OrthoDB" id="2969583at2"/>
<feature type="transmembrane region" description="Helical" evidence="1">
    <location>
        <begin position="6"/>
        <end position="24"/>
    </location>
</feature>
<reference evidence="2 3" key="1">
    <citation type="submission" date="2017-07" db="EMBL/GenBank/DDBJ databases">
        <title>Virgibacillus sp. LM2416.</title>
        <authorList>
            <person name="Tak E.J."/>
            <person name="Bae J.-W."/>
        </authorList>
    </citation>
    <scope>NUCLEOTIDE SEQUENCE [LARGE SCALE GENOMIC DNA]</scope>
    <source>
        <strain evidence="2 3">LM2416</strain>
    </source>
</reference>
<accession>A0A220TYU7</accession>